<evidence type="ECO:0000313" key="10">
    <source>
        <dbReference type="Proteomes" id="UP000286246"/>
    </source>
</evidence>
<feature type="domain" description="RagB/SusD" evidence="7">
    <location>
        <begin position="270"/>
        <end position="517"/>
    </location>
</feature>
<evidence type="ECO:0000313" key="9">
    <source>
        <dbReference type="EMBL" id="RKE44325.1"/>
    </source>
</evidence>
<keyword evidence="5" id="KW-0998">Cell outer membrane</keyword>
<accession>A0A420AIS4</accession>
<evidence type="ECO:0000259" key="7">
    <source>
        <dbReference type="Pfam" id="PF07980"/>
    </source>
</evidence>
<proteinExistence type="inferred from homology"/>
<dbReference type="InterPro" id="IPR033985">
    <property type="entry name" value="SusD-like_N"/>
</dbReference>
<evidence type="ECO:0000256" key="5">
    <source>
        <dbReference type="ARBA" id="ARBA00023237"/>
    </source>
</evidence>
<gene>
    <name evidence="9" type="ORF">DFQ12_4792</name>
</gene>
<keyword evidence="4" id="KW-0472">Membrane</keyword>
<sequence>MKKITRNICFALLLGSMGVSFQSCTNKLDILPEGAPSKASYWKTKEDAVKGANGLYNLYDDEDFYGRGFAWFLNASDDMVTGRNNAQAENIRTFNRNYIGGGYTESQWQMRYAIIKQANEILRYVPSIAMDEKLKNRILGEANFNAGYMYFQLAANYADERAGVPIVTVENMDNEKATPRAANVEENYLHIEKLLKSAADQLPFFDELDVADYGRAHKVAAWAVLSKMYLYKKDYKNAILYADMVINQGKRGLEKSFTDVFKAANNWGPEYIWSVTSTPAGTDGWGSILPGVMLTNGAWGLYNGWGYYMPTKELYDSYETGDARREATILKPGDKFMFFGSERIFAPAGSATCDMQFNKYMEPFSHPSPIGTHVSPNGNHMATDLNVPLIRFAEILLIKAESQIMLNGAGAGDKELNMIRKRANLIEKTGMTLTDLKRERRNELAGEFSDRHRDLVRWGDAEATYAKPLHTYAMKNGSGMPIEFAGRKFDPKIHHVWAVPQQEVDNSAGLIKQNQGW</sequence>
<protein>
    <submittedName>
        <fullName evidence="9">Putative outer membrane starch-binding protein</fullName>
    </submittedName>
</protein>
<dbReference type="Proteomes" id="UP000286246">
    <property type="component" value="Unassembled WGS sequence"/>
</dbReference>
<keyword evidence="10" id="KW-1185">Reference proteome</keyword>
<evidence type="ECO:0000256" key="1">
    <source>
        <dbReference type="ARBA" id="ARBA00004442"/>
    </source>
</evidence>
<dbReference type="InterPro" id="IPR012944">
    <property type="entry name" value="SusD_RagB_dom"/>
</dbReference>
<name>A0A420AIS4_SPHD1</name>
<organism evidence="9 10">
    <name type="scientific">Sphingobacterium detergens</name>
    <dbReference type="NCBI Taxonomy" id="1145106"/>
    <lineage>
        <taxon>Bacteria</taxon>
        <taxon>Pseudomonadati</taxon>
        <taxon>Bacteroidota</taxon>
        <taxon>Sphingobacteriia</taxon>
        <taxon>Sphingobacteriales</taxon>
        <taxon>Sphingobacteriaceae</taxon>
        <taxon>Sphingobacterium</taxon>
    </lineage>
</organism>
<evidence type="ECO:0000256" key="4">
    <source>
        <dbReference type="ARBA" id="ARBA00023136"/>
    </source>
</evidence>
<dbReference type="Pfam" id="PF14322">
    <property type="entry name" value="SusD-like_3"/>
    <property type="match status" value="1"/>
</dbReference>
<comment type="caution">
    <text evidence="9">The sequence shown here is derived from an EMBL/GenBank/DDBJ whole genome shotgun (WGS) entry which is preliminary data.</text>
</comment>
<evidence type="ECO:0000259" key="8">
    <source>
        <dbReference type="Pfam" id="PF14322"/>
    </source>
</evidence>
<dbReference type="Gene3D" id="1.25.40.390">
    <property type="match status" value="1"/>
</dbReference>
<evidence type="ECO:0000256" key="2">
    <source>
        <dbReference type="ARBA" id="ARBA00006275"/>
    </source>
</evidence>
<dbReference type="Pfam" id="PF07980">
    <property type="entry name" value="SusD_RagB"/>
    <property type="match status" value="1"/>
</dbReference>
<dbReference type="EMBL" id="RAPY01000006">
    <property type="protein sequence ID" value="RKE44325.1"/>
    <property type="molecule type" value="Genomic_DNA"/>
</dbReference>
<feature type="domain" description="SusD-like N-terminal" evidence="8">
    <location>
        <begin position="100"/>
        <end position="230"/>
    </location>
</feature>
<dbReference type="RefSeq" id="WP_120261438.1">
    <property type="nucleotide sequence ID" value="NZ_RAPY01000006.1"/>
</dbReference>
<dbReference type="OrthoDB" id="618454at2"/>
<dbReference type="CDD" id="cd08977">
    <property type="entry name" value="SusD"/>
    <property type="match status" value="1"/>
</dbReference>
<comment type="similarity">
    <text evidence="2">Belongs to the SusD family.</text>
</comment>
<dbReference type="GO" id="GO:0009279">
    <property type="term" value="C:cell outer membrane"/>
    <property type="evidence" value="ECO:0007669"/>
    <property type="project" value="UniProtKB-SubCell"/>
</dbReference>
<dbReference type="InterPro" id="IPR011990">
    <property type="entry name" value="TPR-like_helical_dom_sf"/>
</dbReference>
<feature type="signal peptide" evidence="6">
    <location>
        <begin position="1"/>
        <end position="21"/>
    </location>
</feature>
<evidence type="ECO:0000256" key="3">
    <source>
        <dbReference type="ARBA" id="ARBA00022729"/>
    </source>
</evidence>
<dbReference type="AlphaFoldDB" id="A0A420AIS4"/>
<dbReference type="PROSITE" id="PS51257">
    <property type="entry name" value="PROKAR_LIPOPROTEIN"/>
    <property type="match status" value="1"/>
</dbReference>
<reference evidence="9 10" key="1">
    <citation type="submission" date="2018-09" db="EMBL/GenBank/DDBJ databases">
        <title>Genomic Encyclopedia of Type Strains, Phase III (KMG-III): the genomes of soil and plant-associated and newly described type strains.</title>
        <authorList>
            <person name="Whitman W."/>
        </authorList>
    </citation>
    <scope>NUCLEOTIDE SEQUENCE [LARGE SCALE GENOMIC DNA]</scope>
    <source>
        <strain evidence="9 10">CECT 7938</strain>
    </source>
</reference>
<dbReference type="SUPFAM" id="SSF48452">
    <property type="entry name" value="TPR-like"/>
    <property type="match status" value="1"/>
</dbReference>
<comment type="subcellular location">
    <subcellularLocation>
        <location evidence="1">Cell outer membrane</location>
    </subcellularLocation>
</comment>
<evidence type="ECO:0000256" key="6">
    <source>
        <dbReference type="SAM" id="SignalP"/>
    </source>
</evidence>
<keyword evidence="3 6" id="KW-0732">Signal</keyword>
<feature type="chain" id="PRO_5018972765" evidence="6">
    <location>
        <begin position="22"/>
        <end position="517"/>
    </location>
</feature>